<proteinExistence type="predicted"/>
<feature type="region of interest" description="Disordered" evidence="1">
    <location>
        <begin position="103"/>
        <end position="126"/>
    </location>
</feature>
<organism evidence="2 3">
    <name type="scientific">Genlisea aurea</name>
    <dbReference type="NCBI Taxonomy" id="192259"/>
    <lineage>
        <taxon>Eukaryota</taxon>
        <taxon>Viridiplantae</taxon>
        <taxon>Streptophyta</taxon>
        <taxon>Embryophyta</taxon>
        <taxon>Tracheophyta</taxon>
        <taxon>Spermatophyta</taxon>
        <taxon>Magnoliopsida</taxon>
        <taxon>eudicotyledons</taxon>
        <taxon>Gunneridae</taxon>
        <taxon>Pentapetalae</taxon>
        <taxon>asterids</taxon>
        <taxon>lamiids</taxon>
        <taxon>Lamiales</taxon>
        <taxon>Lentibulariaceae</taxon>
        <taxon>Genlisea</taxon>
    </lineage>
</organism>
<dbReference type="EMBL" id="AUSU01001631">
    <property type="protein sequence ID" value="EPS70582.1"/>
    <property type="molecule type" value="Genomic_DNA"/>
</dbReference>
<dbReference type="Pfam" id="PF04720">
    <property type="entry name" value="PDDEXK_6"/>
    <property type="match status" value="1"/>
</dbReference>
<name>S8EDG4_9LAMI</name>
<accession>S8EDG4</accession>
<protein>
    <submittedName>
        <fullName evidence="2">Uncharacterized protein</fullName>
    </submittedName>
</protein>
<keyword evidence="3" id="KW-1185">Reference proteome</keyword>
<dbReference type="InterPro" id="IPR006502">
    <property type="entry name" value="PDDEXK-like"/>
</dbReference>
<sequence length="371" mass="39910">MRIQPIDSIPSDAVKPAVLKSRLKRLFDRPFAGALKASAAEKPPLAGEEKDEFEPSSVCLDKMVRNFIEGGGSSEKQSFAPAAAAAVKCSRSRCNCFNGNSNDSSDDELDPFSDSASGNSSSLSDPGDALKSLIPCASAGERNLLADTSQIVDKNGKTCRRKDDLRKIATNGLISLGYDASVCRSKWEKSPSLPAGEYEYIDVIVDGERILVDVDFQSEFEIARSTSSYKAILQILPHIFVGKSDRLLQIVSVAAEACRQSLNRKGMHIAPWRKSEYVKSKWLGPHVRLTAAAAAAAPQIKPPPRNDVVEDPPTPPETKEETSTDSEIGELELIFPSDPAVQFPAAGPHSSEKAGRAAVVTGLTKLLLSEV</sequence>
<dbReference type="PANTHER" id="PTHR31579">
    <property type="entry name" value="OS03G0796600 PROTEIN"/>
    <property type="match status" value="1"/>
</dbReference>
<feature type="region of interest" description="Disordered" evidence="1">
    <location>
        <begin position="294"/>
        <end position="331"/>
    </location>
</feature>
<evidence type="ECO:0000313" key="2">
    <source>
        <dbReference type="EMBL" id="EPS70582.1"/>
    </source>
</evidence>
<dbReference type="AlphaFoldDB" id="S8EDG4"/>
<evidence type="ECO:0000256" key="1">
    <source>
        <dbReference type="SAM" id="MobiDB-lite"/>
    </source>
</evidence>
<dbReference type="OrthoDB" id="691424at2759"/>
<feature type="compositionally biased region" description="Low complexity" evidence="1">
    <location>
        <begin position="112"/>
        <end position="126"/>
    </location>
</feature>
<dbReference type="PANTHER" id="PTHR31579:SF1">
    <property type="entry name" value="OS03G0796600 PROTEIN"/>
    <property type="match status" value="1"/>
</dbReference>
<dbReference type="Proteomes" id="UP000015453">
    <property type="component" value="Unassembled WGS sequence"/>
</dbReference>
<comment type="caution">
    <text evidence="2">The sequence shown here is derived from an EMBL/GenBank/DDBJ whole genome shotgun (WGS) entry which is preliminary data.</text>
</comment>
<gene>
    <name evidence="2" type="ORF">M569_04176</name>
</gene>
<dbReference type="NCBIfam" id="TIGR01615">
    <property type="entry name" value="A_thal_3542"/>
    <property type="match status" value="1"/>
</dbReference>
<evidence type="ECO:0000313" key="3">
    <source>
        <dbReference type="Proteomes" id="UP000015453"/>
    </source>
</evidence>
<reference evidence="2 3" key="1">
    <citation type="journal article" date="2013" name="BMC Genomics">
        <title>The miniature genome of a carnivorous plant Genlisea aurea contains a low number of genes and short non-coding sequences.</title>
        <authorList>
            <person name="Leushkin E.V."/>
            <person name="Sutormin R.A."/>
            <person name="Nabieva E.R."/>
            <person name="Penin A.A."/>
            <person name="Kondrashov A.S."/>
            <person name="Logacheva M.D."/>
        </authorList>
    </citation>
    <scope>NUCLEOTIDE SEQUENCE [LARGE SCALE GENOMIC DNA]</scope>
</reference>